<evidence type="ECO:0000313" key="1">
    <source>
        <dbReference type="EMBL" id="KQK26152.1"/>
    </source>
</evidence>
<name>A0A0Q3HTN1_9FLAO</name>
<keyword evidence="2" id="KW-1185">Reference proteome</keyword>
<dbReference type="PANTHER" id="PTHR38436:SF1">
    <property type="entry name" value="ESTER CYCLASE"/>
    <property type="match status" value="1"/>
</dbReference>
<dbReference type="OrthoDB" id="7876517at2"/>
<dbReference type="SUPFAM" id="SSF54427">
    <property type="entry name" value="NTF2-like"/>
    <property type="match status" value="1"/>
</dbReference>
<dbReference type="STRING" id="452084.AR438_11280"/>
<comment type="caution">
    <text evidence="1">The sequence shown here is derived from an EMBL/GenBank/DDBJ whole genome shotgun (WGS) entry which is preliminary data.</text>
</comment>
<proteinExistence type="predicted"/>
<evidence type="ECO:0000313" key="2">
    <source>
        <dbReference type="Proteomes" id="UP000051682"/>
    </source>
</evidence>
<organism evidence="1 2">
    <name type="scientific">Chryseobacterium aquaticum</name>
    <dbReference type="NCBI Taxonomy" id="452084"/>
    <lineage>
        <taxon>Bacteria</taxon>
        <taxon>Pseudomonadati</taxon>
        <taxon>Bacteroidota</taxon>
        <taxon>Flavobacteriia</taxon>
        <taxon>Flavobacteriales</taxon>
        <taxon>Weeksellaceae</taxon>
        <taxon>Chryseobacterium group</taxon>
        <taxon>Chryseobacterium</taxon>
    </lineage>
</organism>
<protein>
    <submittedName>
        <fullName evidence="1">Ester cyclase</fullName>
    </submittedName>
</protein>
<dbReference type="RefSeq" id="WP_056015194.1">
    <property type="nucleotide sequence ID" value="NZ_LLYZ01000005.1"/>
</dbReference>
<reference evidence="1 2" key="1">
    <citation type="submission" date="2015-10" db="EMBL/GenBank/DDBJ databases">
        <title>Chryseobacterium aquaticum genome.</title>
        <authorList>
            <person name="Newman J.D."/>
            <person name="Ferguson M.B."/>
            <person name="Miller J.R."/>
        </authorList>
    </citation>
    <scope>NUCLEOTIDE SEQUENCE [LARGE SCALE GENOMIC DNA]</scope>
    <source>
        <strain evidence="1 2">KCTC 12483</strain>
    </source>
</reference>
<dbReference type="AlphaFoldDB" id="A0A0Q3HTN1"/>
<dbReference type="GO" id="GO:0030638">
    <property type="term" value="P:polyketide metabolic process"/>
    <property type="evidence" value="ECO:0007669"/>
    <property type="project" value="InterPro"/>
</dbReference>
<sequence length="137" mass="15882">MENFIEQNKQLARDFYAAVNNEDYDAASKYLHKDFTFYVQVDHPIQGAEGFVASEKKNFDAFGEFSFQILDLIAEGNKVAVYMLHEGKHNKNAIMGLEPKGNDIRFSLMMWLTIEDGKIIEKRAHFDRTDIKEQAIR</sequence>
<gene>
    <name evidence="1" type="ORF">AR438_11280</name>
</gene>
<dbReference type="InterPro" id="IPR009959">
    <property type="entry name" value="Cyclase_SnoaL-like"/>
</dbReference>
<dbReference type="EMBL" id="LLYZ01000005">
    <property type="protein sequence ID" value="KQK26152.1"/>
    <property type="molecule type" value="Genomic_DNA"/>
</dbReference>
<dbReference type="Proteomes" id="UP000051682">
    <property type="component" value="Unassembled WGS sequence"/>
</dbReference>
<dbReference type="PANTHER" id="PTHR38436">
    <property type="entry name" value="POLYKETIDE CYCLASE SNOAL-LIKE DOMAIN"/>
    <property type="match status" value="1"/>
</dbReference>
<accession>A0A0Q3HTN1</accession>
<dbReference type="InterPro" id="IPR032710">
    <property type="entry name" value="NTF2-like_dom_sf"/>
</dbReference>
<dbReference type="Gene3D" id="3.10.450.50">
    <property type="match status" value="1"/>
</dbReference>
<dbReference type="Pfam" id="PF07366">
    <property type="entry name" value="SnoaL"/>
    <property type="match status" value="1"/>
</dbReference>